<keyword evidence="6 7" id="KW-0472">Membrane</keyword>
<keyword evidence="3" id="KW-1003">Cell membrane</keyword>
<dbReference type="InterPro" id="IPR036259">
    <property type="entry name" value="MFS_trans_sf"/>
</dbReference>
<evidence type="ECO:0000256" key="3">
    <source>
        <dbReference type="ARBA" id="ARBA00022475"/>
    </source>
</evidence>
<sequence length="422" mass="43998">MTRSDLVHAGPEGAVRTVYRRTFESVRLHRNYRLFFGGQLVSQLGSWVQKVAQGWFVLQAVPAHAGTALGVLVVCQFAPYTVLGLFGGALCDRLDHHRALIVSQALSMLCAAALAALAFGGGLRIWQVDVLAVTQGVIMIVDTPLRQAFVLQLVGRAQLPNAVSLNVSVFNLARTAGPALGGIAIAALGLAWCFLVNALSFLAVLAGLLLMRRTELRLPESAGVSRSVRGIVRDTGATFRFALRSRVSLIVLILVGVVATLGTSFNVTLPVVTGELRANAAVLGILFSCYGIGALLGALGMAGVGRTSVPMLLCSCAALGAAEAMLVPQHTVLGTGIVLIGAGSALSVFTANASSTLQLSVPAELRVRLLSLYSFLWIGTAPLSGPLAGVLSDRGGPGLVFAVAGITLAILAGFAGWVWRRR</sequence>
<accession>A0A291RPG2</accession>
<feature type="transmembrane region" description="Helical" evidence="7">
    <location>
        <begin position="249"/>
        <end position="269"/>
    </location>
</feature>
<gene>
    <name evidence="8" type="ORF">CRH09_25885</name>
</gene>
<feature type="transmembrane region" description="Helical" evidence="7">
    <location>
        <begin position="65"/>
        <end position="87"/>
    </location>
</feature>
<dbReference type="Pfam" id="PF05977">
    <property type="entry name" value="MFS_3"/>
    <property type="match status" value="1"/>
</dbReference>
<evidence type="ECO:0000256" key="5">
    <source>
        <dbReference type="ARBA" id="ARBA00022989"/>
    </source>
</evidence>
<dbReference type="KEGG" id="ntp:CRH09_25885"/>
<dbReference type="AlphaFoldDB" id="A0A291RPG2"/>
<dbReference type="Gene3D" id="1.20.1250.20">
    <property type="entry name" value="MFS general substrate transporter like domains"/>
    <property type="match status" value="1"/>
</dbReference>
<feature type="transmembrane region" description="Helical" evidence="7">
    <location>
        <begin position="179"/>
        <end position="210"/>
    </location>
</feature>
<dbReference type="GeneID" id="88360763"/>
<dbReference type="Proteomes" id="UP000221961">
    <property type="component" value="Chromosome"/>
</dbReference>
<dbReference type="EMBL" id="CP023778">
    <property type="protein sequence ID" value="ATL69094.1"/>
    <property type="molecule type" value="Genomic_DNA"/>
</dbReference>
<feature type="transmembrane region" description="Helical" evidence="7">
    <location>
        <begin position="372"/>
        <end position="392"/>
    </location>
</feature>
<dbReference type="PANTHER" id="PTHR23513">
    <property type="entry name" value="INTEGRAL MEMBRANE EFFLUX PROTEIN-RELATED"/>
    <property type="match status" value="1"/>
</dbReference>
<evidence type="ECO:0000256" key="6">
    <source>
        <dbReference type="ARBA" id="ARBA00023136"/>
    </source>
</evidence>
<protein>
    <submittedName>
        <fullName evidence="8">MFS transporter</fullName>
    </submittedName>
</protein>
<feature type="transmembrane region" description="Helical" evidence="7">
    <location>
        <begin position="309"/>
        <end position="327"/>
    </location>
</feature>
<evidence type="ECO:0000256" key="4">
    <source>
        <dbReference type="ARBA" id="ARBA00022692"/>
    </source>
</evidence>
<dbReference type="SUPFAM" id="SSF103473">
    <property type="entry name" value="MFS general substrate transporter"/>
    <property type="match status" value="1"/>
</dbReference>
<evidence type="ECO:0000256" key="1">
    <source>
        <dbReference type="ARBA" id="ARBA00004651"/>
    </source>
</evidence>
<dbReference type="PANTHER" id="PTHR23513:SF11">
    <property type="entry name" value="STAPHYLOFERRIN A TRANSPORTER"/>
    <property type="match status" value="1"/>
</dbReference>
<name>A0A291RPG2_9NOCA</name>
<feature type="transmembrane region" description="Helical" evidence="7">
    <location>
        <begin position="281"/>
        <end position="302"/>
    </location>
</feature>
<evidence type="ECO:0000256" key="7">
    <source>
        <dbReference type="SAM" id="Phobius"/>
    </source>
</evidence>
<dbReference type="RefSeq" id="WP_098696141.1">
    <property type="nucleotide sequence ID" value="NZ_CP023778.1"/>
</dbReference>
<feature type="transmembrane region" description="Helical" evidence="7">
    <location>
        <begin position="333"/>
        <end position="351"/>
    </location>
</feature>
<reference evidence="8 9" key="1">
    <citation type="submission" date="2017-10" db="EMBL/GenBank/DDBJ databases">
        <title>Comparative genomics between pathogenic Norcardia.</title>
        <authorList>
            <person name="Zeng L."/>
        </authorList>
    </citation>
    <scope>NUCLEOTIDE SEQUENCE [LARGE SCALE GENOMIC DNA]</scope>
    <source>
        <strain evidence="8 9">NC_YFY_NT001</strain>
    </source>
</reference>
<feature type="transmembrane region" description="Helical" evidence="7">
    <location>
        <begin position="398"/>
        <end position="419"/>
    </location>
</feature>
<evidence type="ECO:0000313" key="8">
    <source>
        <dbReference type="EMBL" id="ATL69094.1"/>
    </source>
</evidence>
<evidence type="ECO:0000256" key="2">
    <source>
        <dbReference type="ARBA" id="ARBA00022448"/>
    </source>
</evidence>
<keyword evidence="4 7" id="KW-0812">Transmembrane</keyword>
<keyword evidence="2" id="KW-0813">Transport</keyword>
<proteinExistence type="predicted"/>
<dbReference type="CDD" id="cd06173">
    <property type="entry name" value="MFS_MefA_like"/>
    <property type="match status" value="1"/>
</dbReference>
<dbReference type="InterPro" id="IPR010290">
    <property type="entry name" value="TM_effector"/>
</dbReference>
<dbReference type="GO" id="GO:0005886">
    <property type="term" value="C:plasma membrane"/>
    <property type="evidence" value="ECO:0007669"/>
    <property type="project" value="UniProtKB-SubCell"/>
</dbReference>
<feature type="transmembrane region" description="Helical" evidence="7">
    <location>
        <begin position="99"/>
        <end position="119"/>
    </location>
</feature>
<comment type="subcellular location">
    <subcellularLocation>
        <location evidence="1">Cell membrane</location>
        <topology evidence="1">Multi-pass membrane protein</topology>
    </subcellularLocation>
</comment>
<evidence type="ECO:0000313" key="9">
    <source>
        <dbReference type="Proteomes" id="UP000221961"/>
    </source>
</evidence>
<organism evidence="8 9">
    <name type="scientific">Nocardia terpenica</name>
    <dbReference type="NCBI Taxonomy" id="455432"/>
    <lineage>
        <taxon>Bacteria</taxon>
        <taxon>Bacillati</taxon>
        <taxon>Actinomycetota</taxon>
        <taxon>Actinomycetes</taxon>
        <taxon>Mycobacteriales</taxon>
        <taxon>Nocardiaceae</taxon>
        <taxon>Nocardia</taxon>
    </lineage>
</organism>
<keyword evidence="5 7" id="KW-1133">Transmembrane helix</keyword>